<gene>
    <name evidence="2" type="ORF">ENJ46_02040</name>
</gene>
<dbReference type="AlphaFoldDB" id="A0A7C3GKZ1"/>
<keyword evidence="1" id="KW-0472">Membrane</keyword>
<feature type="transmembrane region" description="Helical" evidence="1">
    <location>
        <begin position="94"/>
        <end position="115"/>
    </location>
</feature>
<feature type="transmembrane region" description="Helical" evidence="1">
    <location>
        <begin position="58"/>
        <end position="82"/>
    </location>
</feature>
<evidence type="ECO:0000256" key="1">
    <source>
        <dbReference type="SAM" id="Phobius"/>
    </source>
</evidence>
<organism evidence="2">
    <name type="scientific">Hellea balneolensis</name>
    <dbReference type="NCBI Taxonomy" id="287478"/>
    <lineage>
        <taxon>Bacteria</taxon>
        <taxon>Pseudomonadati</taxon>
        <taxon>Pseudomonadota</taxon>
        <taxon>Alphaproteobacteria</taxon>
        <taxon>Maricaulales</taxon>
        <taxon>Robiginitomaculaceae</taxon>
        <taxon>Hellea</taxon>
    </lineage>
</organism>
<evidence type="ECO:0008006" key="3">
    <source>
        <dbReference type="Google" id="ProtNLM"/>
    </source>
</evidence>
<dbReference type="EMBL" id="DRMN01000137">
    <property type="protein sequence ID" value="HFB54678.1"/>
    <property type="molecule type" value="Genomic_DNA"/>
</dbReference>
<accession>A0A7C3GKZ1</accession>
<reference evidence="2" key="1">
    <citation type="journal article" date="2020" name="mSystems">
        <title>Genome- and Community-Level Interaction Insights into Carbon Utilization and Element Cycling Functions of Hydrothermarchaeota in Hydrothermal Sediment.</title>
        <authorList>
            <person name="Zhou Z."/>
            <person name="Liu Y."/>
            <person name="Xu W."/>
            <person name="Pan J."/>
            <person name="Luo Z.H."/>
            <person name="Li M."/>
        </authorList>
    </citation>
    <scope>NUCLEOTIDE SEQUENCE [LARGE SCALE GENOMIC DNA]</scope>
    <source>
        <strain evidence="2">HyVt-489</strain>
    </source>
</reference>
<feature type="transmembrane region" description="Helical" evidence="1">
    <location>
        <begin position="31"/>
        <end position="52"/>
    </location>
</feature>
<sequence length="118" mass="13076">MAEYKTNAQSFRELPLHVPPAHNPREIITGYLLAFFGAALFSTKAIFIKSAYHAAGDLAPLTLLAIRMGFALPLYALILVWALRKRKKDQGESFALSMSHIVMAVLMGMIGYYLASML</sequence>
<comment type="caution">
    <text evidence="2">The sequence shown here is derived from an EMBL/GenBank/DDBJ whole genome shotgun (WGS) entry which is preliminary data.</text>
</comment>
<feature type="non-terminal residue" evidence="2">
    <location>
        <position position="118"/>
    </location>
</feature>
<keyword evidence="1" id="KW-1133">Transmembrane helix</keyword>
<proteinExistence type="predicted"/>
<protein>
    <recommendedName>
        <fullName evidence="3">EamA/RhaT family transporter</fullName>
    </recommendedName>
</protein>
<evidence type="ECO:0000313" key="2">
    <source>
        <dbReference type="EMBL" id="HFB54678.1"/>
    </source>
</evidence>
<name>A0A7C3GKZ1_9PROT</name>
<dbReference type="Proteomes" id="UP000886042">
    <property type="component" value="Unassembled WGS sequence"/>
</dbReference>
<keyword evidence="1" id="KW-0812">Transmembrane</keyword>